<gene>
    <name evidence="2" type="ORF">CLV45_3711</name>
</gene>
<dbReference type="AlphaFoldDB" id="A0A2M9B526"/>
<proteinExistence type="predicted"/>
<evidence type="ECO:0000313" key="3">
    <source>
        <dbReference type="Proteomes" id="UP000228535"/>
    </source>
</evidence>
<dbReference type="EMBL" id="PGFA01000003">
    <property type="protein sequence ID" value="PJJ53053.1"/>
    <property type="molecule type" value="Genomic_DNA"/>
</dbReference>
<reference evidence="2 3" key="1">
    <citation type="submission" date="2017-11" db="EMBL/GenBank/DDBJ databases">
        <title>Genomic Encyclopedia of Archaeal and Bacterial Type Strains, Phase II (KMG-II): From Individual Species to Whole Genera.</title>
        <authorList>
            <person name="Goeker M."/>
        </authorList>
    </citation>
    <scope>NUCLEOTIDE SEQUENCE [LARGE SCALE GENOMIC DNA]</scope>
    <source>
        <strain evidence="2 3">DSM 11115</strain>
    </source>
</reference>
<sequence length="266" mass="29422">MSGFSRVYFFPKSVALLLLALLLTATSPAQTSSARLIPFRQGTKWGYVDQHRRLVLPLLYDEAGPFVRELAWVRIGPLYGYIDGGGNPVTPVQFTKASTFVRNRATVELNGETFQIDGSGKRLTTPPEPEPETEFLTQGDLLRQNGKVGFRFTVGQAVVPSIYDEIVENYNGLLFVRQGAKWGVLNNKGKLILPLEYDAIRAVEANNFVLPVVEQQGKLGYLAEDGTLLVAPKYAAAEPFVADVARVTTPDGRTGYIDTRGREYFD</sequence>
<dbReference type="PANTHER" id="PTHR37841">
    <property type="entry name" value="GLR2918 PROTEIN"/>
    <property type="match status" value="1"/>
</dbReference>
<dbReference type="Proteomes" id="UP000228535">
    <property type="component" value="Unassembled WGS sequence"/>
</dbReference>
<dbReference type="SUPFAM" id="SSF69360">
    <property type="entry name" value="Cell wall binding repeat"/>
    <property type="match status" value="1"/>
</dbReference>
<protein>
    <submittedName>
        <fullName evidence="2">WG repeat protein</fullName>
    </submittedName>
</protein>
<dbReference type="Pfam" id="PF14903">
    <property type="entry name" value="WG_beta_rep"/>
    <property type="match status" value="3"/>
</dbReference>
<dbReference type="RefSeq" id="WP_100337960.1">
    <property type="nucleotide sequence ID" value="NZ_PGFA01000003.1"/>
</dbReference>
<evidence type="ECO:0000313" key="2">
    <source>
        <dbReference type="EMBL" id="PJJ53053.1"/>
    </source>
</evidence>
<keyword evidence="3" id="KW-1185">Reference proteome</keyword>
<feature type="chain" id="PRO_5014928948" evidence="1">
    <location>
        <begin position="32"/>
        <end position="266"/>
    </location>
</feature>
<keyword evidence="1" id="KW-0732">Signal</keyword>
<dbReference type="OrthoDB" id="2485468at2"/>
<dbReference type="PANTHER" id="PTHR37841:SF1">
    <property type="entry name" value="DUF3298 DOMAIN-CONTAINING PROTEIN"/>
    <property type="match status" value="1"/>
</dbReference>
<organism evidence="2 3">
    <name type="scientific">Hymenobacter chitinivorans DSM 11115</name>
    <dbReference type="NCBI Taxonomy" id="1121954"/>
    <lineage>
        <taxon>Bacteria</taxon>
        <taxon>Pseudomonadati</taxon>
        <taxon>Bacteroidota</taxon>
        <taxon>Cytophagia</taxon>
        <taxon>Cytophagales</taxon>
        <taxon>Hymenobacteraceae</taxon>
        <taxon>Hymenobacter</taxon>
    </lineage>
</organism>
<name>A0A2M9B526_9BACT</name>
<accession>A0A2M9B526</accession>
<feature type="signal peptide" evidence="1">
    <location>
        <begin position="1"/>
        <end position="31"/>
    </location>
</feature>
<dbReference type="InterPro" id="IPR032774">
    <property type="entry name" value="WG_beta_rep"/>
</dbReference>
<comment type="caution">
    <text evidence="2">The sequence shown here is derived from an EMBL/GenBank/DDBJ whole genome shotgun (WGS) entry which is preliminary data.</text>
</comment>
<evidence type="ECO:0000256" key="1">
    <source>
        <dbReference type="SAM" id="SignalP"/>
    </source>
</evidence>